<dbReference type="InterPro" id="IPR001296">
    <property type="entry name" value="Glyco_trans_1"/>
</dbReference>
<organism evidence="3 4">
    <name type="scientific">Allosphingosinicella flava</name>
    <dbReference type="NCBI Taxonomy" id="2771430"/>
    <lineage>
        <taxon>Bacteria</taxon>
        <taxon>Pseudomonadati</taxon>
        <taxon>Pseudomonadota</taxon>
        <taxon>Alphaproteobacteria</taxon>
        <taxon>Sphingomonadales</taxon>
        <taxon>Sphingomonadaceae</taxon>
        <taxon>Allosphingosinicella</taxon>
    </lineage>
</organism>
<dbReference type="Pfam" id="PF13579">
    <property type="entry name" value="Glyco_trans_4_4"/>
    <property type="match status" value="1"/>
</dbReference>
<keyword evidence="3" id="KW-0808">Transferase</keyword>
<dbReference type="Gene3D" id="3.40.50.2000">
    <property type="entry name" value="Glycogen Phosphorylase B"/>
    <property type="match status" value="2"/>
</dbReference>
<feature type="domain" description="Glycosyl transferase family 1" evidence="1">
    <location>
        <begin position="218"/>
        <end position="383"/>
    </location>
</feature>
<name>A0A7T2GIC5_9SPHN</name>
<evidence type="ECO:0000259" key="2">
    <source>
        <dbReference type="Pfam" id="PF13579"/>
    </source>
</evidence>
<protein>
    <submittedName>
        <fullName evidence="3">Glycosyltransferase family 4 protein</fullName>
    </submittedName>
</protein>
<dbReference type="PANTHER" id="PTHR12526">
    <property type="entry name" value="GLYCOSYLTRANSFERASE"/>
    <property type="match status" value="1"/>
</dbReference>
<sequence length="412" mass="46370">MRILIVSQYFWPENFRINDLTDELSRRGHEVTVLTGEPNYPEGRIFPDFCSNRKAYRCFGDATVIRVPIVPRGNTSLRLVFNYLSFALSASILGPLRLRGRRFDAIFVFQTSPITAALPAILLRRIKRAPMLMWILDLWPDTLSAIGVVKSPRLLRLVAHLVCFVYKRCDRILLQSRAFSPKVTSLVGGSEALRYFPGWAEAVFDRGDIPVAMPPELVPYADDFKILFAGNIGEAQDFPAILNAVEALRDTPRLRWIIVGDGRAAPHVHEEVKRRGLGDKIIFLGRYPLERMPSFLNSADALLVSLRKEPIWSMTIPGKVQAYLTTGKPLLAMLDGEGGRVVAEAEAGLVGPAGDSAALSANVLRLMKSDTETRRRMGRNGQRYGKREFDRERLVDALEGWIEECREDQHHS</sequence>
<dbReference type="CDD" id="cd03794">
    <property type="entry name" value="GT4_WbuB-like"/>
    <property type="match status" value="1"/>
</dbReference>
<dbReference type="KEGG" id="sflv:IC614_08770"/>
<feature type="domain" description="Glycosyltransferase subfamily 4-like N-terminal" evidence="2">
    <location>
        <begin position="16"/>
        <end position="197"/>
    </location>
</feature>
<dbReference type="GO" id="GO:0016757">
    <property type="term" value="F:glycosyltransferase activity"/>
    <property type="evidence" value="ECO:0007669"/>
    <property type="project" value="InterPro"/>
</dbReference>
<evidence type="ECO:0000259" key="1">
    <source>
        <dbReference type="Pfam" id="PF00534"/>
    </source>
</evidence>
<proteinExistence type="predicted"/>
<dbReference type="PANTHER" id="PTHR12526:SF622">
    <property type="entry name" value="GLYCOSYLTRANSFERASE (GROUP I)"/>
    <property type="match status" value="1"/>
</dbReference>
<gene>
    <name evidence="3" type="ORF">IC614_08770</name>
</gene>
<evidence type="ECO:0000313" key="3">
    <source>
        <dbReference type="EMBL" id="QPQ54436.1"/>
    </source>
</evidence>
<dbReference type="AlphaFoldDB" id="A0A7T2GIC5"/>
<evidence type="ECO:0000313" key="4">
    <source>
        <dbReference type="Proteomes" id="UP000594873"/>
    </source>
</evidence>
<dbReference type="Pfam" id="PF00534">
    <property type="entry name" value="Glycos_transf_1"/>
    <property type="match status" value="1"/>
</dbReference>
<dbReference type="InterPro" id="IPR028098">
    <property type="entry name" value="Glyco_trans_4-like_N"/>
</dbReference>
<dbReference type="SUPFAM" id="SSF53756">
    <property type="entry name" value="UDP-Glycosyltransferase/glycogen phosphorylase"/>
    <property type="match status" value="1"/>
</dbReference>
<dbReference type="EMBL" id="CP065592">
    <property type="protein sequence ID" value="QPQ54436.1"/>
    <property type="molecule type" value="Genomic_DNA"/>
</dbReference>
<accession>A0A7T2GIC5</accession>
<dbReference type="RefSeq" id="WP_200970963.1">
    <property type="nucleotide sequence ID" value="NZ_CP065592.1"/>
</dbReference>
<keyword evidence="4" id="KW-1185">Reference proteome</keyword>
<dbReference type="Proteomes" id="UP000594873">
    <property type="component" value="Chromosome"/>
</dbReference>
<reference evidence="3 4" key="1">
    <citation type="submission" date="2020-11" db="EMBL/GenBank/DDBJ databases">
        <title>Genome seq and assembly of Sphingosinicella sp.</title>
        <authorList>
            <person name="Chhetri G."/>
        </authorList>
    </citation>
    <scope>NUCLEOTIDE SEQUENCE [LARGE SCALE GENOMIC DNA]</scope>
    <source>
        <strain evidence="3 4">UDD2</strain>
    </source>
</reference>